<accession>A0A7R8ZY96</accession>
<evidence type="ECO:0000313" key="7">
    <source>
        <dbReference type="Proteomes" id="UP000677054"/>
    </source>
</evidence>
<evidence type="ECO:0000256" key="1">
    <source>
        <dbReference type="ARBA" id="ARBA00023004"/>
    </source>
</evidence>
<evidence type="ECO:0008006" key="8">
    <source>
        <dbReference type="Google" id="ProtNLM"/>
    </source>
</evidence>
<evidence type="ECO:0000313" key="6">
    <source>
        <dbReference type="EMBL" id="CAD7241413.1"/>
    </source>
</evidence>
<proteinExistence type="inferred from homology"/>
<dbReference type="SUPFAM" id="SSF53800">
    <property type="entry name" value="Chelatase"/>
    <property type="match status" value="1"/>
</dbReference>
<evidence type="ECO:0000256" key="3">
    <source>
        <dbReference type="ARBA" id="ARBA00023239"/>
    </source>
</evidence>
<dbReference type="GO" id="GO:0005739">
    <property type="term" value="C:mitochondrion"/>
    <property type="evidence" value="ECO:0007669"/>
    <property type="project" value="TreeGrafter"/>
</dbReference>
<dbReference type="PANTHER" id="PTHR11108:SF1">
    <property type="entry name" value="FERROCHELATASE, MITOCHONDRIAL"/>
    <property type="match status" value="1"/>
</dbReference>
<dbReference type="CDD" id="cd00419">
    <property type="entry name" value="Ferrochelatase_C"/>
    <property type="match status" value="1"/>
</dbReference>
<dbReference type="InterPro" id="IPR001015">
    <property type="entry name" value="Ferrochelatase"/>
</dbReference>
<keyword evidence="1" id="KW-0408">Iron</keyword>
<dbReference type="Proteomes" id="UP000677054">
    <property type="component" value="Unassembled WGS sequence"/>
</dbReference>
<dbReference type="PANTHER" id="PTHR11108">
    <property type="entry name" value="FERROCHELATASE"/>
    <property type="match status" value="1"/>
</dbReference>
<comment type="similarity">
    <text evidence="5">Belongs to the ferrochelatase family.</text>
</comment>
<evidence type="ECO:0000256" key="4">
    <source>
        <dbReference type="ARBA" id="ARBA00023244"/>
    </source>
</evidence>
<sequence length="160" mass="18049">MEVGVTVELVMQELHFSNPYRLVWQSKVGPAAWLSPSTDEAITGLVKRGHRNILLVPIAFTSDHIETLHELDIEYAHDLAKKVGAEKIVRSGAPNDHPMFIDTLVDIVKNHLYGKVHLSPQFLMRCPLCVNSTCGLAKSWFLRHVPDPLNQHGVQNRKEK</sequence>
<dbReference type="OrthoDB" id="1323at2759"/>
<name>A0A7R8ZY96_9CRUS</name>
<dbReference type="AlphaFoldDB" id="A0A7R8ZY96"/>
<keyword evidence="4" id="KW-0627">Porphyrin biosynthesis</keyword>
<dbReference type="GO" id="GO:0004325">
    <property type="term" value="F:ferrochelatase activity"/>
    <property type="evidence" value="ECO:0007669"/>
    <property type="project" value="InterPro"/>
</dbReference>
<evidence type="ECO:0000256" key="2">
    <source>
        <dbReference type="ARBA" id="ARBA00023133"/>
    </source>
</evidence>
<dbReference type="GO" id="GO:0006783">
    <property type="term" value="P:heme biosynthetic process"/>
    <property type="evidence" value="ECO:0007669"/>
    <property type="project" value="UniProtKB-KW"/>
</dbReference>
<dbReference type="EMBL" id="LR899650">
    <property type="protein sequence ID" value="CAD7241413.1"/>
    <property type="molecule type" value="Genomic_DNA"/>
</dbReference>
<keyword evidence="3" id="KW-0456">Lyase</keyword>
<keyword evidence="2" id="KW-0350">Heme biosynthesis</keyword>
<gene>
    <name evidence="6" type="ORF">DSTB1V02_LOCUS1404</name>
</gene>
<reference evidence="6" key="1">
    <citation type="submission" date="2020-11" db="EMBL/GenBank/DDBJ databases">
        <authorList>
            <person name="Tran Van P."/>
        </authorList>
    </citation>
    <scope>NUCLEOTIDE SEQUENCE</scope>
</reference>
<protein>
    <recommendedName>
        <fullName evidence="8">Ferrochelatase</fullName>
    </recommendedName>
</protein>
<dbReference type="EMBL" id="CAJPEV010000133">
    <property type="protein sequence ID" value="CAG0881113.1"/>
    <property type="molecule type" value="Genomic_DNA"/>
</dbReference>
<dbReference type="Pfam" id="PF00762">
    <property type="entry name" value="Ferrochelatase"/>
    <property type="match status" value="1"/>
</dbReference>
<dbReference type="Gene3D" id="3.40.50.1400">
    <property type="match status" value="1"/>
</dbReference>
<evidence type="ECO:0000256" key="5">
    <source>
        <dbReference type="RuleBase" id="RU004185"/>
    </source>
</evidence>
<organism evidence="6">
    <name type="scientific">Darwinula stevensoni</name>
    <dbReference type="NCBI Taxonomy" id="69355"/>
    <lineage>
        <taxon>Eukaryota</taxon>
        <taxon>Metazoa</taxon>
        <taxon>Ecdysozoa</taxon>
        <taxon>Arthropoda</taxon>
        <taxon>Crustacea</taxon>
        <taxon>Oligostraca</taxon>
        <taxon>Ostracoda</taxon>
        <taxon>Podocopa</taxon>
        <taxon>Podocopida</taxon>
        <taxon>Darwinulocopina</taxon>
        <taxon>Darwinuloidea</taxon>
        <taxon>Darwinulidae</taxon>
        <taxon>Darwinula</taxon>
    </lineage>
</organism>
<dbReference type="InterPro" id="IPR033644">
    <property type="entry name" value="Ferrochelatase_C"/>
</dbReference>
<keyword evidence="7" id="KW-1185">Reference proteome</keyword>